<evidence type="ECO:0000313" key="3">
    <source>
        <dbReference type="Proteomes" id="UP000184932"/>
    </source>
</evidence>
<evidence type="ECO:0000256" key="1">
    <source>
        <dbReference type="SAM" id="Phobius"/>
    </source>
</evidence>
<dbReference type="AlphaFoldDB" id="A0A1N6H6X9"/>
<feature type="transmembrane region" description="Helical" evidence="1">
    <location>
        <begin position="205"/>
        <end position="230"/>
    </location>
</feature>
<dbReference type="Proteomes" id="UP000184932">
    <property type="component" value="Unassembled WGS sequence"/>
</dbReference>
<keyword evidence="3" id="KW-1185">Reference proteome</keyword>
<keyword evidence="1" id="KW-1133">Transmembrane helix</keyword>
<keyword evidence="1" id="KW-0472">Membrane</keyword>
<reference evidence="3" key="1">
    <citation type="submission" date="2016-11" db="EMBL/GenBank/DDBJ databases">
        <authorList>
            <person name="Varghese N."/>
            <person name="Submissions S."/>
        </authorList>
    </citation>
    <scope>NUCLEOTIDE SEQUENCE [LARGE SCALE GENOMIC DNA]</scope>
    <source>
        <strain evidence="3">DSM 29440</strain>
    </source>
</reference>
<sequence>MQDLFKQIIALVVGGVMVGLIMIFAERNVESAPELLILHQKTALPDDLVRAAISGSVKHLDESSDRDGEPLSPQRIEELATSLMEVSGLRFGGSIDTYYIKNESGDEPITFKILSRDFEFAALGGDTSEQYFQNDIDTEIRLLPNESMYFILISNNTVLYSFPDVRIDEQHAFFAVGEKPISPVSLADYSSYDIFPDRLIKDHTLVVAILSFFGIGLICILVFAGIISLFRDTKIAILARISSAKDLAQQQRVIDYVRSNDKKKFSAIESALQDFREKS</sequence>
<evidence type="ECO:0000313" key="2">
    <source>
        <dbReference type="EMBL" id="SIO15516.1"/>
    </source>
</evidence>
<organism evidence="2 3">
    <name type="scientific">Vannielia litorea</name>
    <dbReference type="NCBI Taxonomy" id="1217970"/>
    <lineage>
        <taxon>Bacteria</taxon>
        <taxon>Pseudomonadati</taxon>
        <taxon>Pseudomonadota</taxon>
        <taxon>Alphaproteobacteria</taxon>
        <taxon>Rhodobacterales</taxon>
        <taxon>Paracoccaceae</taxon>
        <taxon>Vannielia</taxon>
    </lineage>
</organism>
<protein>
    <submittedName>
        <fullName evidence="2">Uncharacterized protein</fullName>
    </submittedName>
</protein>
<name>A0A1N6H6X9_9RHOB</name>
<keyword evidence="1" id="KW-0812">Transmembrane</keyword>
<gene>
    <name evidence="2" type="ORF">SAMN05444002_3129</name>
</gene>
<proteinExistence type="predicted"/>
<feature type="transmembrane region" description="Helical" evidence="1">
    <location>
        <begin position="7"/>
        <end position="25"/>
    </location>
</feature>
<dbReference type="EMBL" id="FSRL01000001">
    <property type="protein sequence ID" value="SIO15516.1"/>
    <property type="molecule type" value="Genomic_DNA"/>
</dbReference>
<accession>A0A1N6H6X9</accession>